<name>F0P0A6_WEEVC</name>
<dbReference type="KEGG" id="wvi:Weevi_1775"/>
<organism evidence="3 4">
    <name type="scientific">Weeksella virosa (strain ATCC 43766 / DSM 16922 / JCM 21250 / CCUG 30538 / CDC 9751 / IAM 14551 / NBRC 16016 / NCTC 11634 / CL345/78)</name>
    <dbReference type="NCBI Taxonomy" id="865938"/>
    <lineage>
        <taxon>Bacteria</taxon>
        <taxon>Pseudomonadati</taxon>
        <taxon>Bacteroidota</taxon>
        <taxon>Flavobacteriia</taxon>
        <taxon>Flavobacteriales</taxon>
        <taxon>Weeksellaceae</taxon>
        <taxon>Weeksella</taxon>
    </lineage>
</organism>
<keyword evidence="2" id="KW-0732">Signal</keyword>
<evidence type="ECO:0000256" key="2">
    <source>
        <dbReference type="SAM" id="SignalP"/>
    </source>
</evidence>
<sequence length="381" mass="43587">MKKIISFFFFFVLGINLPLSAQTTLAKGDIVLLGINACFNNHCKKNNHNEIDDKIYLVPLDHLRQGTSFIITDNGWERNNNNYFGTTEGVLRFTSRKYIKKGTVIALNIIPNSDKNKLEKVNPDWKVEVLNGNNNNFDFAQHDQFFLVDGKNQWSNNGNHKGNLKDKPYLFAFNNKIVWKGKTGSSNDSSLPDENPNNDNKKDLRNFHLSLLAEKKEDFKHYHYYNGPKTSTSRNQWMIRLLNPNNWETEESHNEFDNNFKPENLEVNDLIGEIKVCEGENITLEIEKDGEKSIQEVVGWYKSTVNTLSNPTEISSSTSNLLTIPANETGTFFYFAKIKYTLNHKKNQGGTIQSNSAVVNSGYYRVIVNKSVETTPIEPIN</sequence>
<feature type="region of interest" description="Disordered" evidence="1">
    <location>
        <begin position="184"/>
        <end position="203"/>
    </location>
</feature>
<dbReference type="OrthoDB" id="1440064at2"/>
<gene>
    <name evidence="3" type="ordered locus">Weevi_1775</name>
</gene>
<reference evidence="3 4" key="1">
    <citation type="journal article" date="2011" name="Stand. Genomic Sci.">
        <title>Complete genome sequence of Weeksella virosa type strain (9751).</title>
        <authorList>
            <person name="Lang E."/>
            <person name="Teshima H."/>
            <person name="Lucas S."/>
            <person name="Lapidus A."/>
            <person name="Hammon N."/>
            <person name="Deshpande S."/>
            <person name="Nolan M."/>
            <person name="Cheng J.F."/>
            <person name="Pitluck S."/>
            <person name="Liolios K."/>
            <person name="Pagani I."/>
            <person name="Mikhailova N."/>
            <person name="Ivanova N."/>
            <person name="Mavromatis K."/>
            <person name="Pati A."/>
            <person name="Tapia R."/>
            <person name="Han C."/>
            <person name="Goodwin L."/>
            <person name="Chen A."/>
            <person name="Palaniappan K."/>
            <person name="Land M."/>
            <person name="Hauser L."/>
            <person name="Chang Y.J."/>
            <person name="Jeffries C.D."/>
            <person name="Brambilla E.M."/>
            <person name="Kopitz M."/>
            <person name="Rohde M."/>
            <person name="Goker M."/>
            <person name="Tindall B.J."/>
            <person name="Detter J.C."/>
            <person name="Woyke T."/>
            <person name="Bristow J."/>
            <person name="Eisen J.A."/>
            <person name="Markowitz V."/>
            <person name="Hugenholtz P."/>
            <person name="Klenk H.P."/>
            <person name="Kyrpides N.C."/>
        </authorList>
    </citation>
    <scope>NUCLEOTIDE SEQUENCE [LARGE SCALE GENOMIC DNA]</scope>
    <source>
        <strain evidence="4">ATCC 43766 / DSM 16922 / JCM 21250 / NBRC 16016 / NCTC 11634 / CL345/78</strain>
    </source>
</reference>
<evidence type="ECO:0008006" key="5">
    <source>
        <dbReference type="Google" id="ProtNLM"/>
    </source>
</evidence>
<evidence type="ECO:0000313" key="3">
    <source>
        <dbReference type="EMBL" id="ADX68466.1"/>
    </source>
</evidence>
<evidence type="ECO:0000256" key="1">
    <source>
        <dbReference type="SAM" id="MobiDB-lite"/>
    </source>
</evidence>
<evidence type="ECO:0000313" key="4">
    <source>
        <dbReference type="Proteomes" id="UP000008641"/>
    </source>
</evidence>
<dbReference type="EMBL" id="CP002455">
    <property type="protein sequence ID" value="ADX68466.1"/>
    <property type="molecule type" value="Genomic_DNA"/>
</dbReference>
<dbReference type="Proteomes" id="UP000008641">
    <property type="component" value="Chromosome"/>
</dbReference>
<feature type="signal peptide" evidence="2">
    <location>
        <begin position="1"/>
        <end position="21"/>
    </location>
</feature>
<dbReference type="AlphaFoldDB" id="F0P0A6"/>
<feature type="chain" id="PRO_5003257752" description="Ig-like domain-containing protein" evidence="2">
    <location>
        <begin position="22"/>
        <end position="381"/>
    </location>
</feature>
<dbReference type="HOGENOM" id="CLU_725511_0_0_10"/>
<proteinExistence type="predicted"/>
<protein>
    <recommendedName>
        <fullName evidence="5">Ig-like domain-containing protein</fullName>
    </recommendedName>
</protein>
<dbReference type="RefSeq" id="WP_013598855.1">
    <property type="nucleotide sequence ID" value="NC_015144.1"/>
</dbReference>
<accession>F0P0A6</accession>
<reference evidence="4" key="2">
    <citation type="journal article" date="2011" name="Stand. Genomic Sci.">
        <title>Complete genome sequence of Weeksella virosa type strain (9751T).</title>
        <authorList>
            <person name="Lang E."/>
            <person name="Teshima H."/>
            <person name="Lucas S."/>
            <person name="Lapidus A."/>
            <person name="Hammon N."/>
            <person name="Deshpande S."/>
            <person name="Nolan M."/>
            <person name="Cheng J."/>
            <person name="Pitluck S."/>
            <person name="Liolios K."/>
            <person name="Pagani I."/>
            <person name="Mikhailova N."/>
            <person name="Ivanova N."/>
            <person name="Mavromatis K."/>
            <person name="Pati A."/>
            <person name="Tapia R."/>
            <person name="Han C."/>
            <person name="Goodwin L."/>
            <person name="Chen A."/>
            <person name="Palaniappan K."/>
            <person name="Land M."/>
            <person name="Hauser L."/>
            <person name="Chang Y."/>
            <person name="Jeffries C."/>
            <person name="Brambilla E."/>
            <person name="Kopitz M."/>
            <person name="Rohde M."/>
            <person name="Goker M."/>
            <person name="Tindall B."/>
            <person name="Detter J."/>
            <person name="Woyke T."/>
            <person name="Bristow J."/>
            <person name="Eisen J."/>
            <person name="Markowitz V."/>
            <person name="Hugenholtz P."/>
            <person name="Klenk H."/>
            <person name="Kyrpides N."/>
        </authorList>
    </citation>
    <scope>NUCLEOTIDE SEQUENCE [LARGE SCALE GENOMIC DNA]</scope>
    <source>
        <strain evidence="4">ATCC 43766 / DSM 16922 / JCM 21250 / NBRC 16016 / NCTC 11634 / CL345/78</strain>
    </source>
</reference>
<keyword evidence="4" id="KW-1185">Reference proteome</keyword>
<dbReference type="STRING" id="865938.Weevi_1775"/>
<dbReference type="eggNOG" id="ENOG5033X5U">
    <property type="taxonomic scope" value="Bacteria"/>
</dbReference>